<dbReference type="AlphaFoldDB" id="A0A8T4L913"/>
<proteinExistence type="predicted"/>
<reference evidence="1" key="1">
    <citation type="submission" date="2021-03" db="EMBL/GenBank/DDBJ databases">
        <authorList>
            <person name="Jaffe A."/>
        </authorList>
    </citation>
    <scope>NUCLEOTIDE SEQUENCE</scope>
    <source>
        <strain evidence="1">RIFCSPLOWO2_01_FULL_58_19</strain>
    </source>
</reference>
<accession>A0A8T4L913</accession>
<organism evidence="1 2">
    <name type="scientific">Candidatus Iainarchaeum sp</name>
    <dbReference type="NCBI Taxonomy" id="3101447"/>
    <lineage>
        <taxon>Archaea</taxon>
        <taxon>Candidatus Iainarchaeota</taxon>
        <taxon>Candidatus Iainarchaeia</taxon>
        <taxon>Candidatus Iainarchaeales</taxon>
        <taxon>Candidatus Iainarchaeaceae</taxon>
        <taxon>Candidatus Iainarchaeum</taxon>
    </lineage>
</organism>
<name>A0A8T4L913_9ARCH</name>
<dbReference type="Proteomes" id="UP000678237">
    <property type="component" value="Unassembled WGS sequence"/>
</dbReference>
<dbReference type="EMBL" id="JAGVWE010000006">
    <property type="protein sequence ID" value="MBS3063693.1"/>
    <property type="molecule type" value="Genomic_DNA"/>
</dbReference>
<sequence>MHNQGTFEVAGLVPLSLFGAKWDQSTDVNWLGSWWAMLPEMIKFLRG</sequence>
<gene>
    <name evidence="1" type="ORF">J4203_07560</name>
</gene>
<protein>
    <submittedName>
        <fullName evidence="1">Uncharacterized protein</fullName>
    </submittedName>
</protein>
<evidence type="ECO:0000313" key="2">
    <source>
        <dbReference type="Proteomes" id="UP000678237"/>
    </source>
</evidence>
<comment type="caution">
    <text evidence="1">The sequence shown here is derived from an EMBL/GenBank/DDBJ whole genome shotgun (WGS) entry which is preliminary data.</text>
</comment>
<evidence type="ECO:0000313" key="1">
    <source>
        <dbReference type="EMBL" id="MBS3063693.1"/>
    </source>
</evidence>
<reference evidence="1" key="2">
    <citation type="submission" date="2021-05" db="EMBL/GenBank/DDBJ databases">
        <title>Protein family content uncovers lineage relationships and bacterial pathway maintenance mechanisms in DPANN archaea.</title>
        <authorList>
            <person name="Castelle C.J."/>
            <person name="Meheust R."/>
            <person name="Jaffe A.L."/>
            <person name="Seitz K."/>
            <person name="Gong X."/>
            <person name="Baker B.J."/>
            <person name="Banfield J.F."/>
        </authorList>
    </citation>
    <scope>NUCLEOTIDE SEQUENCE</scope>
    <source>
        <strain evidence="1">RIFCSPLOWO2_01_FULL_58_19</strain>
    </source>
</reference>